<name>A0A4Y7TCZ8_COPMI</name>
<keyword evidence="6 7" id="KW-0472">Membrane</keyword>
<comment type="similarity">
    <text evidence="7">Belongs to the PGAP3 family.</text>
</comment>
<evidence type="ECO:0000256" key="2">
    <source>
        <dbReference type="ARBA" id="ARBA00022502"/>
    </source>
</evidence>
<comment type="function">
    <text evidence="7">Involved in the lipid remodeling steps of GPI-anchor maturation.</text>
</comment>
<evidence type="ECO:0000256" key="4">
    <source>
        <dbReference type="ARBA" id="ARBA00022729"/>
    </source>
</evidence>
<feature type="transmembrane region" description="Helical" evidence="7">
    <location>
        <begin position="166"/>
        <end position="186"/>
    </location>
</feature>
<sequence length="345" mass="39678">MTHTRPLSYLTILLLAVVLVVASSGDRAREFGDCVVTCQSQRCVQFETLKSLSLKMTRWTCTDDCKYTCMHDITDKAVAAGRGVQQYYGKWPFWRFSGMQEPASVMFSLFNLWSHVIGYKQVRRKLSVSHPMRPFYLLWSILSMNAWFWSAIFHTRDLPITEKLDYFSAALAILNALYYTIMRLFHLYQPPHPKLTATPALHAFPKPLTLLFVGIYSAHIYYLTSGPRFDYTYNTIFNLALGLLHNLLWTLYALPSGLSSLASRFPNRPKGYRPSFASKAGLFVALTTGATALELFDFAPWARVLDAHALWHAATAPLAYFWYQFLIEDSLEQSWREPLLREHLK</sequence>
<keyword evidence="4 7" id="KW-0732">Signal</keyword>
<proteinExistence type="inferred from homology"/>
<feature type="transmembrane region" description="Helical" evidence="7">
    <location>
        <begin position="236"/>
        <end position="255"/>
    </location>
</feature>
<feature type="chain" id="PRO_5021498356" description="Post-GPI attachment to proteins factor 3" evidence="7">
    <location>
        <begin position="23"/>
        <end position="345"/>
    </location>
</feature>
<keyword evidence="2 7" id="KW-0337">GPI-anchor biosynthesis</keyword>
<dbReference type="PANTHER" id="PTHR13148">
    <property type="entry name" value="PER1-RELATED"/>
    <property type="match status" value="1"/>
</dbReference>
<dbReference type="GO" id="GO:0016788">
    <property type="term" value="F:hydrolase activity, acting on ester bonds"/>
    <property type="evidence" value="ECO:0007669"/>
    <property type="project" value="TreeGrafter"/>
</dbReference>
<reference evidence="8 9" key="1">
    <citation type="journal article" date="2019" name="Nat. Ecol. Evol.">
        <title>Megaphylogeny resolves global patterns of mushroom evolution.</title>
        <authorList>
            <person name="Varga T."/>
            <person name="Krizsan K."/>
            <person name="Foldi C."/>
            <person name="Dima B."/>
            <person name="Sanchez-Garcia M."/>
            <person name="Sanchez-Ramirez S."/>
            <person name="Szollosi G.J."/>
            <person name="Szarkandi J.G."/>
            <person name="Papp V."/>
            <person name="Albert L."/>
            <person name="Andreopoulos W."/>
            <person name="Angelini C."/>
            <person name="Antonin V."/>
            <person name="Barry K.W."/>
            <person name="Bougher N.L."/>
            <person name="Buchanan P."/>
            <person name="Buyck B."/>
            <person name="Bense V."/>
            <person name="Catcheside P."/>
            <person name="Chovatia M."/>
            <person name="Cooper J."/>
            <person name="Damon W."/>
            <person name="Desjardin D."/>
            <person name="Finy P."/>
            <person name="Geml J."/>
            <person name="Haridas S."/>
            <person name="Hughes K."/>
            <person name="Justo A."/>
            <person name="Karasinski D."/>
            <person name="Kautmanova I."/>
            <person name="Kiss B."/>
            <person name="Kocsube S."/>
            <person name="Kotiranta H."/>
            <person name="LaButti K.M."/>
            <person name="Lechner B.E."/>
            <person name="Liimatainen K."/>
            <person name="Lipzen A."/>
            <person name="Lukacs Z."/>
            <person name="Mihaltcheva S."/>
            <person name="Morgado L.N."/>
            <person name="Niskanen T."/>
            <person name="Noordeloos M.E."/>
            <person name="Ohm R.A."/>
            <person name="Ortiz-Santana B."/>
            <person name="Ovrebo C."/>
            <person name="Racz N."/>
            <person name="Riley R."/>
            <person name="Savchenko A."/>
            <person name="Shiryaev A."/>
            <person name="Soop K."/>
            <person name="Spirin V."/>
            <person name="Szebenyi C."/>
            <person name="Tomsovsky M."/>
            <person name="Tulloss R.E."/>
            <person name="Uehling J."/>
            <person name="Grigoriev I.V."/>
            <person name="Vagvolgyi C."/>
            <person name="Papp T."/>
            <person name="Martin F.M."/>
            <person name="Miettinen O."/>
            <person name="Hibbett D.S."/>
            <person name="Nagy L.G."/>
        </authorList>
    </citation>
    <scope>NUCLEOTIDE SEQUENCE [LARGE SCALE GENOMIC DNA]</scope>
    <source>
        <strain evidence="8 9">FP101781</strain>
    </source>
</reference>
<dbReference type="GO" id="GO:0005789">
    <property type="term" value="C:endoplasmic reticulum membrane"/>
    <property type="evidence" value="ECO:0007669"/>
    <property type="project" value="UniProtKB-SubCell"/>
</dbReference>
<keyword evidence="7" id="KW-0256">Endoplasmic reticulum</keyword>
<dbReference type="STRING" id="71717.A0A4Y7TCZ8"/>
<evidence type="ECO:0000256" key="1">
    <source>
        <dbReference type="ARBA" id="ARBA00004127"/>
    </source>
</evidence>
<comment type="caution">
    <text evidence="7">Lacks conserved residue(s) required for the propagation of feature annotation.</text>
</comment>
<dbReference type="OrthoDB" id="419770at2759"/>
<gene>
    <name evidence="8" type="ORF">FA13DRAFT_1732883</name>
</gene>
<dbReference type="Pfam" id="PF04080">
    <property type="entry name" value="Per1"/>
    <property type="match status" value="1"/>
</dbReference>
<evidence type="ECO:0000313" key="8">
    <source>
        <dbReference type="EMBL" id="TEB31442.1"/>
    </source>
</evidence>
<feature type="transmembrane region" description="Helical" evidence="7">
    <location>
        <begin position="134"/>
        <end position="154"/>
    </location>
</feature>
<dbReference type="InterPro" id="IPR007217">
    <property type="entry name" value="Per1-like"/>
</dbReference>
<comment type="caution">
    <text evidence="8">The sequence shown here is derived from an EMBL/GenBank/DDBJ whole genome shotgun (WGS) entry which is preliminary data.</text>
</comment>
<feature type="signal peptide" evidence="7">
    <location>
        <begin position="1"/>
        <end position="22"/>
    </location>
</feature>
<dbReference type="Proteomes" id="UP000298030">
    <property type="component" value="Unassembled WGS sequence"/>
</dbReference>
<evidence type="ECO:0000256" key="6">
    <source>
        <dbReference type="ARBA" id="ARBA00023136"/>
    </source>
</evidence>
<accession>A0A4Y7TCZ8</accession>
<comment type="subcellular location">
    <subcellularLocation>
        <location evidence="1">Endomembrane system</location>
        <topology evidence="1">Multi-pass membrane protein</topology>
    </subcellularLocation>
    <subcellularLocation>
        <location evidence="7">Endoplasmic reticulum membrane</location>
        <topology evidence="7">Multi-pass membrane protein</topology>
    </subcellularLocation>
</comment>
<protein>
    <recommendedName>
        <fullName evidence="7">Post-GPI attachment to proteins factor 3</fullName>
    </recommendedName>
</protein>
<evidence type="ECO:0000313" key="9">
    <source>
        <dbReference type="Proteomes" id="UP000298030"/>
    </source>
</evidence>
<evidence type="ECO:0000256" key="7">
    <source>
        <dbReference type="RuleBase" id="RU365066"/>
    </source>
</evidence>
<keyword evidence="3 7" id="KW-0812">Transmembrane</keyword>
<organism evidence="8 9">
    <name type="scientific">Coprinellus micaceus</name>
    <name type="common">Glistening ink-cap mushroom</name>
    <name type="synonym">Coprinus micaceus</name>
    <dbReference type="NCBI Taxonomy" id="71717"/>
    <lineage>
        <taxon>Eukaryota</taxon>
        <taxon>Fungi</taxon>
        <taxon>Dikarya</taxon>
        <taxon>Basidiomycota</taxon>
        <taxon>Agaricomycotina</taxon>
        <taxon>Agaricomycetes</taxon>
        <taxon>Agaricomycetidae</taxon>
        <taxon>Agaricales</taxon>
        <taxon>Agaricineae</taxon>
        <taxon>Psathyrellaceae</taxon>
        <taxon>Coprinellus</taxon>
    </lineage>
</organism>
<evidence type="ECO:0000256" key="3">
    <source>
        <dbReference type="ARBA" id="ARBA00022692"/>
    </source>
</evidence>
<keyword evidence="9" id="KW-1185">Reference proteome</keyword>
<dbReference type="GO" id="GO:0006506">
    <property type="term" value="P:GPI anchor biosynthetic process"/>
    <property type="evidence" value="ECO:0007669"/>
    <property type="project" value="UniProtKB-KW"/>
</dbReference>
<evidence type="ECO:0000256" key="5">
    <source>
        <dbReference type="ARBA" id="ARBA00022989"/>
    </source>
</evidence>
<dbReference type="AlphaFoldDB" id="A0A4Y7TCZ8"/>
<dbReference type="EMBL" id="QPFP01000019">
    <property type="protein sequence ID" value="TEB31442.1"/>
    <property type="molecule type" value="Genomic_DNA"/>
</dbReference>
<dbReference type="PANTHER" id="PTHR13148:SF0">
    <property type="entry name" value="POST-GPI ATTACHMENT TO PROTEINS FACTOR 3"/>
    <property type="match status" value="1"/>
</dbReference>
<feature type="transmembrane region" description="Helical" evidence="7">
    <location>
        <begin position="207"/>
        <end position="224"/>
    </location>
</feature>
<keyword evidence="5 7" id="KW-1133">Transmembrane helix</keyword>